<keyword evidence="4" id="KW-1185">Reference proteome</keyword>
<sequence length="281" mass="30641">MKAEPSDRELALCFVNGSPCALSVRELADLVHHKAVVTTLMILALLLATNAGDQALGHIPIWARLLLNAFSVAVFLIIFPALLSEAQKFAIRRGWRHVHEPLVTIPTAILVTLASEALAVVLVGDRILVQRDLALKLMIGIVFWEVVVNILMLYVMPAIDRDAPEAPSDDAGAESAGRVQVGSRLVDPAAVLRAESDDHFVVLHTETEQLRIHCRFRDAEAALQTHGMAVHRSHWVAYGQLGPVTRKGRSLFMQTLSGDTVPVARDRRSAVEDARAGLGAR</sequence>
<gene>
    <name evidence="3" type="ORF">MACH21_32280</name>
</gene>
<name>A0AA48HMM0_9RHOB</name>
<feature type="transmembrane region" description="Helical" evidence="1">
    <location>
        <begin position="103"/>
        <end position="123"/>
    </location>
</feature>
<evidence type="ECO:0000259" key="2">
    <source>
        <dbReference type="PROSITE" id="PS50930"/>
    </source>
</evidence>
<dbReference type="RefSeq" id="WP_338273144.1">
    <property type="nucleotide sequence ID" value="NZ_AP027266.1"/>
</dbReference>
<reference evidence="3 4" key="1">
    <citation type="submission" date="2023-01" db="EMBL/GenBank/DDBJ databases">
        <title>Complete genome sequence of Roseicyclus marinus strain Dej080120_10.</title>
        <authorList>
            <person name="Ueki S."/>
            <person name="Maruyama F."/>
        </authorList>
    </citation>
    <scope>NUCLEOTIDE SEQUENCE [LARGE SCALE GENOMIC DNA]</scope>
    <source>
        <strain evidence="3 4">Dej080120_10</strain>
    </source>
</reference>
<dbReference type="Proteomes" id="UP001337723">
    <property type="component" value="Chromosome"/>
</dbReference>
<organism evidence="3 4">
    <name type="scientific">Roseicyclus marinus</name>
    <dbReference type="NCBI Taxonomy" id="2161673"/>
    <lineage>
        <taxon>Bacteria</taxon>
        <taxon>Pseudomonadati</taxon>
        <taxon>Pseudomonadota</taxon>
        <taxon>Alphaproteobacteria</taxon>
        <taxon>Rhodobacterales</taxon>
        <taxon>Roseobacteraceae</taxon>
        <taxon>Roseicyclus</taxon>
    </lineage>
</organism>
<dbReference type="PROSITE" id="PS50930">
    <property type="entry name" value="HTH_LYTTR"/>
    <property type="match status" value="1"/>
</dbReference>
<dbReference type="KEGG" id="rmai:MACH21_32280"/>
<evidence type="ECO:0000313" key="3">
    <source>
        <dbReference type="EMBL" id="BDW87051.1"/>
    </source>
</evidence>
<protein>
    <recommendedName>
        <fullName evidence="2">HTH LytTR-type domain-containing protein</fullName>
    </recommendedName>
</protein>
<proteinExistence type="predicted"/>
<feature type="transmembrane region" description="Helical" evidence="1">
    <location>
        <begin position="61"/>
        <end position="83"/>
    </location>
</feature>
<accession>A0AA48HMM0</accession>
<dbReference type="SMART" id="SM00850">
    <property type="entry name" value="LytTR"/>
    <property type="match status" value="1"/>
</dbReference>
<dbReference type="GO" id="GO:0003677">
    <property type="term" value="F:DNA binding"/>
    <property type="evidence" value="ECO:0007669"/>
    <property type="project" value="InterPro"/>
</dbReference>
<keyword evidence="1" id="KW-1133">Transmembrane helix</keyword>
<keyword evidence="1" id="KW-0472">Membrane</keyword>
<keyword evidence="1" id="KW-0812">Transmembrane</keyword>
<feature type="transmembrane region" description="Helical" evidence="1">
    <location>
        <begin position="31"/>
        <end position="49"/>
    </location>
</feature>
<dbReference type="Pfam" id="PF04397">
    <property type="entry name" value="LytTR"/>
    <property type="match status" value="1"/>
</dbReference>
<evidence type="ECO:0000313" key="4">
    <source>
        <dbReference type="Proteomes" id="UP001337723"/>
    </source>
</evidence>
<dbReference type="EMBL" id="AP027266">
    <property type="protein sequence ID" value="BDW87051.1"/>
    <property type="molecule type" value="Genomic_DNA"/>
</dbReference>
<dbReference type="AlphaFoldDB" id="A0AA48HMM0"/>
<feature type="domain" description="HTH LytTR-type" evidence="2">
    <location>
        <begin position="185"/>
        <end position="277"/>
    </location>
</feature>
<dbReference type="InterPro" id="IPR007492">
    <property type="entry name" value="LytTR_DNA-bd_dom"/>
</dbReference>
<dbReference type="Gene3D" id="2.40.50.1020">
    <property type="entry name" value="LytTr DNA-binding domain"/>
    <property type="match status" value="1"/>
</dbReference>
<evidence type="ECO:0000256" key="1">
    <source>
        <dbReference type="SAM" id="Phobius"/>
    </source>
</evidence>
<feature type="transmembrane region" description="Helical" evidence="1">
    <location>
        <begin position="135"/>
        <end position="156"/>
    </location>
</feature>